<dbReference type="Gene3D" id="3.30.780.10">
    <property type="entry name" value="SUI1-like domain"/>
    <property type="match status" value="1"/>
</dbReference>
<name>A0A367XPL6_9ASCO</name>
<organism evidence="7 8">
    <name type="scientific">Candida viswanathii</name>
    <dbReference type="NCBI Taxonomy" id="5486"/>
    <lineage>
        <taxon>Eukaryota</taxon>
        <taxon>Fungi</taxon>
        <taxon>Dikarya</taxon>
        <taxon>Ascomycota</taxon>
        <taxon>Saccharomycotina</taxon>
        <taxon>Pichiomycetes</taxon>
        <taxon>Debaryomycetaceae</taxon>
        <taxon>Candida/Lodderomyces clade</taxon>
        <taxon>Candida</taxon>
    </lineage>
</organism>
<evidence type="ECO:0000313" key="8">
    <source>
        <dbReference type="Proteomes" id="UP000253472"/>
    </source>
</evidence>
<dbReference type="InterPro" id="IPR007740">
    <property type="entry name" value="Ribosomal_mL49"/>
</dbReference>
<dbReference type="OrthoDB" id="19439at2759"/>
<comment type="similarity">
    <text evidence="2">Belongs to the mitochondrion-specific ribosomal protein mL49 family.</text>
</comment>
<evidence type="ECO:0000313" key="7">
    <source>
        <dbReference type="EMBL" id="RCK54722.1"/>
    </source>
</evidence>
<evidence type="ECO:0000256" key="1">
    <source>
        <dbReference type="ARBA" id="ARBA00004173"/>
    </source>
</evidence>
<dbReference type="Proteomes" id="UP000253472">
    <property type="component" value="Unassembled WGS sequence"/>
</dbReference>
<keyword evidence="5" id="KW-0687">Ribonucleoprotein</keyword>
<dbReference type="AlphaFoldDB" id="A0A367XPL6"/>
<sequence length="124" mass="13869">MRPTTSTLAKFAVKAPKVPVPLYTFAPLSQVSAAELPNNGFGKGSYHIPKTKFKHWPVYLKVSNTRRTTEIRKIQGDIVQFKNDLLKVLEDGDKLKTSLNTTAGIVNIKGDYVKEVKALFDQHL</sequence>
<proteinExistence type="inferred from homology"/>
<evidence type="ECO:0000256" key="3">
    <source>
        <dbReference type="ARBA" id="ARBA00022980"/>
    </source>
</evidence>
<dbReference type="GO" id="GO:0003735">
    <property type="term" value="F:structural constituent of ribosome"/>
    <property type="evidence" value="ECO:0007669"/>
    <property type="project" value="InterPro"/>
</dbReference>
<dbReference type="STRING" id="5486.A0A367XPL6"/>
<accession>A0A367XPL6</accession>
<evidence type="ECO:0000256" key="5">
    <source>
        <dbReference type="ARBA" id="ARBA00023274"/>
    </source>
</evidence>
<dbReference type="Pfam" id="PF05046">
    <property type="entry name" value="Img2"/>
    <property type="match status" value="1"/>
</dbReference>
<reference evidence="7 8" key="1">
    <citation type="submission" date="2018-06" db="EMBL/GenBank/DDBJ databases">
        <title>Whole genome sequencing of Candida tropicalis (genome annotated by CSBL at Korea University).</title>
        <authorList>
            <person name="Ahn J."/>
        </authorList>
    </citation>
    <scope>NUCLEOTIDE SEQUENCE [LARGE SCALE GENOMIC DNA]</scope>
    <source>
        <strain evidence="7 8">ATCC 20962</strain>
    </source>
</reference>
<evidence type="ECO:0000256" key="2">
    <source>
        <dbReference type="ARBA" id="ARBA00005677"/>
    </source>
</evidence>
<protein>
    <recommendedName>
        <fullName evidence="6">Large ribosomal subunit protein mL49</fullName>
    </recommendedName>
</protein>
<dbReference type="GO" id="GO:0006412">
    <property type="term" value="P:translation"/>
    <property type="evidence" value="ECO:0007669"/>
    <property type="project" value="InterPro"/>
</dbReference>
<evidence type="ECO:0000256" key="4">
    <source>
        <dbReference type="ARBA" id="ARBA00023128"/>
    </source>
</evidence>
<evidence type="ECO:0000256" key="6">
    <source>
        <dbReference type="ARBA" id="ARBA00035191"/>
    </source>
</evidence>
<gene>
    <name evidence="7" type="primary">IMG2_1</name>
    <name evidence="7" type="ORF">Cantr_04745</name>
</gene>
<keyword evidence="3 7" id="KW-0689">Ribosomal protein</keyword>
<keyword evidence="4" id="KW-0496">Mitochondrion</keyword>
<dbReference type="EMBL" id="QLNQ01000030">
    <property type="protein sequence ID" value="RCK54722.1"/>
    <property type="molecule type" value="Genomic_DNA"/>
</dbReference>
<comment type="subcellular location">
    <subcellularLocation>
        <location evidence="1">Mitochondrion</location>
    </subcellularLocation>
</comment>
<comment type="caution">
    <text evidence="7">The sequence shown here is derived from an EMBL/GenBank/DDBJ whole genome shotgun (WGS) entry which is preliminary data.</text>
</comment>
<dbReference type="GO" id="GO:0005762">
    <property type="term" value="C:mitochondrial large ribosomal subunit"/>
    <property type="evidence" value="ECO:0007669"/>
    <property type="project" value="TreeGrafter"/>
</dbReference>
<dbReference type="PANTHER" id="PTHR13477">
    <property type="entry name" value="MITOCHONDRIAL 39S RIBOSOMAL PROTEIN L49"/>
    <property type="match status" value="1"/>
</dbReference>
<keyword evidence="8" id="KW-1185">Reference proteome</keyword>
<dbReference type="PANTHER" id="PTHR13477:SF0">
    <property type="entry name" value="LARGE RIBOSOMAL SUBUNIT PROTEIN ML49"/>
    <property type="match status" value="1"/>
</dbReference>